<evidence type="ECO:0000256" key="2">
    <source>
        <dbReference type="ARBA" id="ARBA00022679"/>
    </source>
</evidence>
<organism evidence="8 9">
    <name type="scientific">Occultella glacieicola</name>
    <dbReference type="NCBI Taxonomy" id="2518684"/>
    <lineage>
        <taxon>Bacteria</taxon>
        <taxon>Bacillati</taxon>
        <taxon>Actinomycetota</taxon>
        <taxon>Actinomycetes</taxon>
        <taxon>Micrococcales</taxon>
        <taxon>Ruaniaceae</taxon>
        <taxon>Occultella</taxon>
    </lineage>
</organism>
<comment type="caution">
    <text evidence="8">The sequence shown here is derived from an EMBL/GenBank/DDBJ whole genome shotgun (WGS) entry which is preliminary data.</text>
</comment>
<dbReference type="PIRSF" id="PIRSF000535">
    <property type="entry name" value="1PFK/6PFK/LacC"/>
    <property type="match status" value="1"/>
</dbReference>
<reference evidence="8 9" key="1">
    <citation type="submission" date="2019-03" db="EMBL/GenBank/DDBJ databases">
        <title>Genomic features of bacteria from cold environments.</title>
        <authorList>
            <person name="Shen L."/>
        </authorList>
    </citation>
    <scope>NUCLEOTIDE SEQUENCE [LARGE SCALE GENOMIC DNA]</scope>
    <source>
        <strain evidence="9">T3246-1</strain>
    </source>
</reference>
<dbReference type="PROSITE" id="PS00583">
    <property type="entry name" value="PFKB_KINASES_1"/>
    <property type="match status" value="1"/>
</dbReference>
<dbReference type="InterPro" id="IPR011611">
    <property type="entry name" value="PfkB_dom"/>
</dbReference>
<keyword evidence="9" id="KW-1185">Reference proteome</keyword>
<evidence type="ECO:0000313" key="8">
    <source>
        <dbReference type="EMBL" id="TDE92555.1"/>
    </source>
</evidence>
<name>A0ABY2E322_9MICO</name>
<keyword evidence="5" id="KW-0067">ATP-binding</keyword>
<keyword evidence="4" id="KW-0418">Kinase</keyword>
<dbReference type="CDD" id="cd01164">
    <property type="entry name" value="FruK_PfkB_like"/>
    <property type="match status" value="1"/>
</dbReference>
<evidence type="ECO:0000313" key="9">
    <source>
        <dbReference type="Proteomes" id="UP000504882"/>
    </source>
</evidence>
<dbReference type="SUPFAM" id="SSF53613">
    <property type="entry name" value="Ribokinase-like"/>
    <property type="match status" value="1"/>
</dbReference>
<dbReference type="InterPro" id="IPR029056">
    <property type="entry name" value="Ribokinase-like"/>
</dbReference>
<evidence type="ECO:0000256" key="4">
    <source>
        <dbReference type="ARBA" id="ARBA00022777"/>
    </source>
</evidence>
<dbReference type="PANTHER" id="PTHR46566:SF5">
    <property type="entry name" value="1-PHOSPHOFRUCTOKINASE"/>
    <property type="match status" value="1"/>
</dbReference>
<evidence type="ECO:0000256" key="3">
    <source>
        <dbReference type="ARBA" id="ARBA00022741"/>
    </source>
</evidence>
<keyword evidence="2 6" id="KW-0808">Transferase</keyword>
<protein>
    <submittedName>
        <fullName evidence="8">1-phosphofructokinase family hexose kinase</fullName>
    </submittedName>
</protein>
<evidence type="ECO:0000256" key="1">
    <source>
        <dbReference type="ARBA" id="ARBA00010688"/>
    </source>
</evidence>
<comment type="similarity">
    <text evidence="1">Belongs to the carbohydrate kinase PfkB family.</text>
</comment>
<evidence type="ECO:0000259" key="7">
    <source>
        <dbReference type="Pfam" id="PF00294"/>
    </source>
</evidence>
<dbReference type="Gene3D" id="3.40.1190.20">
    <property type="match status" value="1"/>
</dbReference>
<dbReference type="InterPro" id="IPR002173">
    <property type="entry name" value="Carboh/pur_kinase_PfkB_CS"/>
</dbReference>
<dbReference type="Proteomes" id="UP000504882">
    <property type="component" value="Unassembled WGS sequence"/>
</dbReference>
<dbReference type="PANTHER" id="PTHR46566">
    <property type="entry name" value="1-PHOSPHOFRUCTOKINASE-RELATED"/>
    <property type="match status" value="1"/>
</dbReference>
<gene>
    <name evidence="8" type="ORF">EXU48_13490</name>
</gene>
<dbReference type="EMBL" id="SMNA01000006">
    <property type="protein sequence ID" value="TDE92555.1"/>
    <property type="molecule type" value="Genomic_DNA"/>
</dbReference>
<sequence>MILTVTANPALDVTYRTTALRPGESHRVGIVGRSAGGKGVNVARVLRALGEDPVCVGFLGGSTGAEIRELLDRAGIRHEFLPVQGPTRTTVTVVDDSGATVLNEPGPQVSAADWRSLADVVATLMSPGDVLVISGSTPPGTPPDAVASLVRDAVEMDVRVVVDTSGPTLLAAADAGADVLKPNAEELRAATQVTDVRAAAGALLDRGAGLVVVSLGEAGVVAVGDVEGVRQIWTAAPPEVLTGNPTGAGDAAVAAISLALGSNHRPDGDAVSSVAPRLHDVVALSGAAVMAPVAGDFDVPTYQRLLARTDVKETHATR</sequence>
<dbReference type="InterPro" id="IPR017583">
    <property type="entry name" value="Tagatose/fructose_Pkinase"/>
</dbReference>
<keyword evidence="3" id="KW-0547">Nucleotide-binding</keyword>
<feature type="domain" description="Carbohydrate kinase PfkB" evidence="7">
    <location>
        <begin position="12"/>
        <end position="261"/>
    </location>
</feature>
<dbReference type="Pfam" id="PF00294">
    <property type="entry name" value="PfkB"/>
    <property type="match status" value="1"/>
</dbReference>
<proteinExistence type="inferred from homology"/>
<dbReference type="NCBIfam" id="TIGR03168">
    <property type="entry name" value="1-PFK"/>
    <property type="match status" value="1"/>
</dbReference>
<evidence type="ECO:0000256" key="5">
    <source>
        <dbReference type="ARBA" id="ARBA00022840"/>
    </source>
</evidence>
<evidence type="ECO:0000256" key="6">
    <source>
        <dbReference type="PIRNR" id="PIRNR000535"/>
    </source>
</evidence>
<accession>A0ABY2E322</accession>
<dbReference type="RefSeq" id="WP_133108185.1">
    <property type="nucleotide sequence ID" value="NZ_SMNA01000006.1"/>
</dbReference>